<reference evidence="2 3" key="1">
    <citation type="submission" date="2019-05" db="EMBL/GenBank/DDBJ databases">
        <title>Another draft genome of Portunus trituberculatus and its Hox gene families provides insights of decapod evolution.</title>
        <authorList>
            <person name="Jeong J.-H."/>
            <person name="Song I."/>
            <person name="Kim S."/>
            <person name="Choi T."/>
            <person name="Kim D."/>
            <person name="Ryu S."/>
            <person name="Kim W."/>
        </authorList>
    </citation>
    <scope>NUCLEOTIDE SEQUENCE [LARGE SCALE GENOMIC DNA]</scope>
    <source>
        <tissue evidence="2">Muscle</tissue>
    </source>
</reference>
<accession>A0A5B7GGD5</accession>
<protein>
    <submittedName>
        <fullName evidence="2">Uncharacterized protein</fullName>
    </submittedName>
</protein>
<dbReference type="EMBL" id="VSRR010013866">
    <property type="protein sequence ID" value="MPC56347.1"/>
    <property type="molecule type" value="Genomic_DNA"/>
</dbReference>
<evidence type="ECO:0000313" key="2">
    <source>
        <dbReference type="EMBL" id="MPC56347.1"/>
    </source>
</evidence>
<name>A0A5B7GGD5_PORTR</name>
<organism evidence="2 3">
    <name type="scientific">Portunus trituberculatus</name>
    <name type="common">Swimming crab</name>
    <name type="synonym">Neptunus trituberculatus</name>
    <dbReference type="NCBI Taxonomy" id="210409"/>
    <lineage>
        <taxon>Eukaryota</taxon>
        <taxon>Metazoa</taxon>
        <taxon>Ecdysozoa</taxon>
        <taxon>Arthropoda</taxon>
        <taxon>Crustacea</taxon>
        <taxon>Multicrustacea</taxon>
        <taxon>Malacostraca</taxon>
        <taxon>Eumalacostraca</taxon>
        <taxon>Eucarida</taxon>
        <taxon>Decapoda</taxon>
        <taxon>Pleocyemata</taxon>
        <taxon>Brachyura</taxon>
        <taxon>Eubrachyura</taxon>
        <taxon>Portunoidea</taxon>
        <taxon>Portunidae</taxon>
        <taxon>Portuninae</taxon>
        <taxon>Portunus</taxon>
    </lineage>
</organism>
<evidence type="ECO:0000313" key="3">
    <source>
        <dbReference type="Proteomes" id="UP000324222"/>
    </source>
</evidence>
<evidence type="ECO:0000256" key="1">
    <source>
        <dbReference type="SAM" id="MobiDB-lite"/>
    </source>
</evidence>
<feature type="region of interest" description="Disordered" evidence="1">
    <location>
        <begin position="44"/>
        <end position="70"/>
    </location>
</feature>
<keyword evidence="3" id="KW-1185">Reference proteome</keyword>
<sequence>MNKCQPCLLPLHLCLSPKHAAATQMGGSAQHLELIKPTLRCSWHNSQGNSISPPEDTTAGTTKQHRSGRPLFLAVLEPMENMNDGP</sequence>
<proteinExistence type="predicted"/>
<comment type="caution">
    <text evidence="2">The sequence shown here is derived from an EMBL/GenBank/DDBJ whole genome shotgun (WGS) entry which is preliminary data.</text>
</comment>
<gene>
    <name evidence="2" type="ORF">E2C01_050304</name>
</gene>
<dbReference type="Proteomes" id="UP000324222">
    <property type="component" value="Unassembled WGS sequence"/>
</dbReference>
<dbReference type="AlphaFoldDB" id="A0A5B7GGD5"/>